<dbReference type="FunFam" id="3.90.850.10:FF:000002">
    <property type="entry name" value="2-hydroxyhepta-2,4-diene-1,7-dioate isomerase"/>
    <property type="match status" value="1"/>
</dbReference>
<reference evidence="4 5" key="1">
    <citation type="journal article" date="2019" name="Environ. Microbiol.">
        <title>Species interactions and distinct microbial communities in high Arctic permafrost affected cryosols are associated with the CH4 and CO2 gas fluxes.</title>
        <authorList>
            <person name="Altshuler I."/>
            <person name="Hamel J."/>
            <person name="Turney S."/>
            <person name="Magnuson E."/>
            <person name="Levesque R."/>
            <person name="Greer C."/>
            <person name="Whyte L.G."/>
        </authorList>
    </citation>
    <scope>NUCLEOTIDE SEQUENCE [LARGE SCALE GENOMIC DNA]</scope>
    <source>
        <strain evidence="4 5">E6.1</strain>
    </source>
</reference>
<gene>
    <name evidence="4" type="ORF">EAH76_23620</name>
</gene>
<name>A0A502FAN9_9SPHN</name>
<dbReference type="SUPFAM" id="SSF56529">
    <property type="entry name" value="FAH"/>
    <property type="match status" value="1"/>
</dbReference>
<evidence type="ECO:0000256" key="2">
    <source>
        <dbReference type="ARBA" id="ARBA00022723"/>
    </source>
</evidence>
<evidence type="ECO:0000313" key="4">
    <source>
        <dbReference type="EMBL" id="TPG46403.1"/>
    </source>
</evidence>
<accession>A0A502FAN9</accession>
<evidence type="ECO:0000256" key="1">
    <source>
        <dbReference type="ARBA" id="ARBA00010211"/>
    </source>
</evidence>
<dbReference type="PANTHER" id="PTHR42796">
    <property type="entry name" value="FUMARYLACETOACETATE HYDROLASE DOMAIN-CONTAINING PROTEIN 2A-RELATED"/>
    <property type="match status" value="1"/>
</dbReference>
<dbReference type="InterPro" id="IPR051121">
    <property type="entry name" value="FAH"/>
</dbReference>
<feature type="domain" description="Fumarylacetoacetase-like C-terminal" evidence="3">
    <location>
        <begin position="70"/>
        <end position="274"/>
    </location>
</feature>
<keyword evidence="5" id="KW-1185">Reference proteome</keyword>
<comment type="caution">
    <text evidence="4">The sequence shown here is derived from an EMBL/GenBank/DDBJ whole genome shotgun (WGS) entry which is preliminary data.</text>
</comment>
<sequence>MAFVSFRRADGSTSFGTLDGDWIVDLGAAPGAPVDLKAAITAGALATLTSDTHLALAKVTLLPVLPNPGKILCVGHNYESHRQETGRAKVDHPSIFTRFADTLIAHGQPIIRPKASTDLDFEGELAIVIGTGGRAIAEADALSHIAGFACFNDASVRDWQWHTSQFAPGKNFPGTGALGPQLVTPDEAGDLADVHVVTMLNGDVVQDQPISDMIFPLAKIIAYTSAFTPLAPGDVIATGTPGGVGAKRTPPLWMKAGDIVEVTIGPIGTLTNPVADEP</sequence>
<dbReference type="AlphaFoldDB" id="A0A502FAN9"/>
<organism evidence="4 5">
    <name type="scientific">Sphingomonas glacialis</name>
    <dbReference type="NCBI Taxonomy" id="658225"/>
    <lineage>
        <taxon>Bacteria</taxon>
        <taxon>Pseudomonadati</taxon>
        <taxon>Pseudomonadota</taxon>
        <taxon>Alphaproteobacteria</taxon>
        <taxon>Sphingomonadales</taxon>
        <taxon>Sphingomonadaceae</taxon>
        <taxon>Sphingomonas</taxon>
    </lineage>
</organism>
<dbReference type="Gene3D" id="3.90.850.10">
    <property type="entry name" value="Fumarylacetoacetase-like, C-terminal domain"/>
    <property type="match status" value="1"/>
</dbReference>
<keyword evidence="4" id="KW-0378">Hydrolase</keyword>
<evidence type="ECO:0000313" key="5">
    <source>
        <dbReference type="Proteomes" id="UP000319931"/>
    </source>
</evidence>
<evidence type="ECO:0000259" key="3">
    <source>
        <dbReference type="Pfam" id="PF01557"/>
    </source>
</evidence>
<dbReference type="InterPro" id="IPR036663">
    <property type="entry name" value="Fumarylacetoacetase_C_sf"/>
</dbReference>
<dbReference type="Pfam" id="PF01557">
    <property type="entry name" value="FAA_hydrolase"/>
    <property type="match status" value="1"/>
</dbReference>
<proteinExistence type="inferred from homology"/>
<dbReference type="GO" id="GO:0046872">
    <property type="term" value="F:metal ion binding"/>
    <property type="evidence" value="ECO:0007669"/>
    <property type="project" value="UniProtKB-KW"/>
</dbReference>
<dbReference type="InterPro" id="IPR011234">
    <property type="entry name" value="Fumarylacetoacetase-like_C"/>
</dbReference>
<dbReference type="GO" id="GO:0019752">
    <property type="term" value="P:carboxylic acid metabolic process"/>
    <property type="evidence" value="ECO:0007669"/>
    <property type="project" value="UniProtKB-ARBA"/>
</dbReference>
<comment type="similarity">
    <text evidence="1">Belongs to the FAH family.</text>
</comment>
<protein>
    <submittedName>
        <fullName evidence="4">FAA hydrolase family protein</fullName>
    </submittedName>
</protein>
<dbReference type="GO" id="GO:0016853">
    <property type="term" value="F:isomerase activity"/>
    <property type="evidence" value="ECO:0007669"/>
    <property type="project" value="UniProtKB-ARBA"/>
</dbReference>
<dbReference type="GO" id="GO:0016787">
    <property type="term" value="F:hydrolase activity"/>
    <property type="evidence" value="ECO:0007669"/>
    <property type="project" value="UniProtKB-KW"/>
</dbReference>
<dbReference type="Proteomes" id="UP000319931">
    <property type="component" value="Unassembled WGS sequence"/>
</dbReference>
<keyword evidence="2" id="KW-0479">Metal-binding</keyword>
<dbReference type="OrthoDB" id="5197601at2"/>
<dbReference type="PANTHER" id="PTHR42796:SF4">
    <property type="entry name" value="FUMARYLACETOACETATE HYDROLASE DOMAIN-CONTAINING PROTEIN 2A"/>
    <property type="match status" value="1"/>
</dbReference>
<dbReference type="RefSeq" id="WP_140852729.1">
    <property type="nucleotide sequence ID" value="NZ_RCZC01000015.1"/>
</dbReference>
<dbReference type="EMBL" id="RCZC01000015">
    <property type="protein sequence ID" value="TPG46403.1"/>
    <property type="molecule type" value="Genomic_DNA"/>
</dbReference>